<protein>
    <submittedName>
        <fullName evidence="3">Uncharacterized protein</fullName>
    </submittedName>
</protein>
<feature type="transmembrane region" description="Helical" evidence="2">
    <location>
        <begin position="203"/>
        <end position="231"/>
    </location>
</feature>
<dbReference type="OrthoDB" id="10401799at2759"/>
<feature type="non-terminal residue" evidence="3">
    <location>
        <position position="1"/>
    </location>
</feature>
<keyword evidence="2" id="KW-0812">Transmembrane</keyword>
<dbReference type="AlphaFoldDB" id="A0A0K2TBZ1"/>
<proteinExistence type="predicted"/>
<dbReference type="EMBL" id="HACA01005605">
    <property type="protein sequence ID" value="CDW22966.1"/>
    <property type="molecule type" value="Transcribed_RNA"/>
</dbReference>
<feature type="compositionally biased region" description="Low complexity" evidence="1">
    <location>
        <begin position="550"/>
        <end position="560"/>
    </location>
</feature>
<organism evidence="3">
    <name type="scientific">Lepeophtheirus salmonis</name>
    <name type="common">Salmon louse</name>
    <name type="synonym">Caligus salmonis</name>
    <dbReference type="NCBI Taxonomy" id="72036"/>
    <lineage>
        <taxon>Eukaryota</taxon>
        <taxon>Metazoa</taxon>
        <taxon>Ecdysozoa</taxon>
        <taxon>Arthropoda</taxon>
        <taxon>Crustacea</taxon>
        <taxon>Multicrustacea</taxon>
        <taxon>Hexanauplia</taxon>
        <taxon>Copepoda</taxon>
        <taxon>Siphonostomatoida</taxon>
        <taxon>Caligidae</taxon>
        <taxon>Lepeophtheirus</taxon>
    </lineage>
</organism>
<feature type="transmembrane region" description="Helical" evidence="2">
    <location>
        <begin position="81"/>
        <end position="101"/>
    </location>
</feature>
<evidence type="ECO:0000256" key="2">
    <source>
        <dbReference type="SAM" id="Phobius"/>
    </source>
</evidence>
<feature type="transmembrane region" description="Helical" evidence="2">
    <location>
        <begin position="152"/>
        <end position="174"/>
    </location>
</feature>
<reference evidence="3" key="1">
    <citation type="submission" date="2014-05" db="EMBL/GenBank/DDBJ databases">
        <authorList>
            <person name="Chronopoulou M."/>
        </authorList>
    </citation>
    <scope>NUCLEOTIDE SEQUENCE</scope>
    <source>
        <tissue evidence="3">Whole organism</tissue>
    </source>
</reference>
<evidence type="ECO:0000313" key="3">
    <source>
        <dbReference type="EMBL" id="CDW22966.1"/>
    </source>
</evidence>
<name>A0A0K2TBZ1_LEPSM</name>
<feature type="region of interest" description="Disordered" evidence="1">
    <location>
        <begin position="521"/>
        <end position="560"/>
    </location>
</feature>
<accession>A0A0K2TBZ1</accession>
<sequence length="560" mass="63814">GFLTLPTAYVTGNPVECVLHPDIWNKSKIFDPMRVKQIDFYDDNDEYNEENSGYPINTVRITHWYVKRYCTEKYVSKFVFYFPYILLIVPLTLVLVDRIFIKTFAAGNKIKQFYDLLVEESLRREDVDSLSRDNIKNLHEIMQSFRFSNVCYWSYLSRTCLEIVLSIGLFLIYWCWGIPNLLPEIECDVHGLAHSCVLPNHQFYFYILAASTALLCIYILCNTYNLIWIICPQLGTMYRVIKSYQDCLGGVHPSDPGGIDLIGSKKKRNAVNHSHGPYSNKYRKVSNITTDNFLNVYFDRRHKDLKLLLNLLAETSGLPESFRILTLFDKKFQSLWKPQNLRIEEYETVISNGEKTLNINIKWNDAPIGHFLTNYDSSLSFEYTVDISPSPLNELGLKSILYKRDEDSIINGEIAKGSSSQSLSLLESQGDIHGSNTKHRYEVNFENIIHGDEDGEELDRTGGGRVSDGSIFVTLTISTELNGRTVTQMVEKFTIGNGGNSNSSNRLVETNARRQRASFCSMHSLSKNRNSSSRSTAPPMNNNVVSGPTSSSISSKDTHI</sequence>
<feature type="compositionally biased region" description="Low complexity" evidence="1">
    <location>
        <begin position="521"/>
        <end position="535"/>
    </location>
</feature>
<keyword evidence="2" id="KW-1133">Transmembrane helix</keyword>
<keyword evidence="2" id="KW-0472">Membrane</keyword>
<evidence type="ECO:0000256" key="1">
    <source>
        <dbReference type="SAM" id="MobiDB-lite"/>
    </source>
</evidence>
<feature type="compositionally biased region" description="Polar residues" evidence="1">
    <location>
        <begin position="536"/>
        <end position="549"/>
    </location>
</feature>